<proteinExistence type="predicted"/>
<evidence type="ECO:0000259" key="2">
    <source>
        <dbReference type="Pfam" id="PF04909"/>
    </source>
</evidence>
<feature type="domain" description="Amidohydrolase-related" evidence="2">
    <location>
        <begin position="15"/>
        <end position="148"/>
    </location>
</feature>
<protein>
    <submittedName>
        <fullName evidence="3">Unannotated protein</fullName>
    </submittedName>
</protein>
<dbReference type="GO" id="GO:0016787">
    <property type="term" value="F:hydrolase activity"/>
    <property type="evidence" value="ECO:0007669"/>
    <property type="project" value="InterPro"/>
</dbReference>
<evidence type="ECO:0000256" key="1">
    <source>
        <dbReference type="ARBA" id="ARBA00023239"/>
    </source>
</evidence>
<gene>
    <name evidence="3" type="ORF">UFOPK4092_00163</name>
</gene>
<name>A0A6J7PT97_9ZZZZ</name>
<sequence>MDELEGFGHAMPVAVGFPLETTIALARLVFAGVLHRYPGVRVVGSHGGGTIPFLAGRLDAGWRSDPLLVDAMPTPPSEVLDRLFLDAVLYHPRALLAAADLVGVEHLMFGTDHPFSISDPATNIEAIREAFGGDDAACVLAGAAISLYEQE</sequence>
<reference evidence="3" key="1">
    <citation type="submission" date="2020-05" db="EMBL/GenBank/DDBJ databases">
        <authorList>
            <person name="Chiriac C."/>
            <person name="Salcher M."/>
            <person name="Ghai R."/>
            <person name="Kavagutti S V."/>
        </authorList>
    </citation>
    <scope>NUCLEOTIDE SEQUENCE</scope>
</reference>
<dbReference type="PANTHER" id="PTHR21240">
    <property type="entry name" value="2-AMINO-3-CARBOXYLMUCONATE-6-SEMIALDEHYDE DECARBOXYLASE"/>
    <property type="match status" value="1"/>
</dbReference>
<dbReference type="Gene3D" id="3.20.20.140">
    <property type="entry name" value="Metal-dependent hydrolases"/>
    <property type="match status" value="1"/>
</dbReference>
<dbReference type="InterPro" id="IPR006680">
    <property type="entry name" value="Amidohydro-rel"/>
</dbReference>
<dbReference type="GO" id="GO:0016831">
    <property type="term" value="F:carboxy-lyase activity"/>
    <property type="evidence" value="ECO:0007669"/>
    <property type="project" value="InterPro"/>
</dbReference>
<organism evidence="3">
    <name type="scientific">freshwater metagenome</name>
    <dbReference type="NCBI Taxonomy" id="449393"/>
    <lineage>
        <taxon>unclassified sequences</taxon>
        <taxon>metagenomes</taxon>
        <taxon>ecological metagenomes</taxon>
    </lineage>
</organism>
<dbReference type="AlphaFoldDB" id="A0A6J7PT97"/>
<dbReference type="GO" id="GO:0005829">
    <property type="term" value="C:cytosol"/>
    <property type="evidence" value="ECO:0007669"/>
    <property type="project" value="TreeGrafter"/>
</dbReference>
<evidence type="ECO:0000313" key="3">
    <source>
        <dbReference type="EMBL" id="CAB5006789.1"/>
    </source>
</evidence>
<keyword evidence="1" id="KW-0456">Lyase</keyword>
<dbReference type="EMBL" id="CAFBPJ010000010">
    <property type="protein sequence ID" value="CAB5006789.1"/>
    <property type="molecule type" value="Genomic_DNA"/>
</dbReference>
<dbReference type="Pfam" id="PF04909">
    <property type="entry name" value="Amidohydro_2"/>
    <property type="match status" value="1"/>
</dbReference>
<dbReference type="SUPFAM" id="SSF51556">
    <property type="entry name" value="Metallo-dependent hydrolases"/>
    <property type="match status" value="1"/>
</dbReference>
<dbReference type="InterPro" id="IPR032465">
    <property type="entry name" value="ACMSD"/>
</dbReference>
<dbReference type="PANTHER" id="PTHR21240:SF28">
    <property type="entry name" value="ISO-OROTATE DECARBOXYLASE (EUROFUNG)"/>
    <property type="match status" value="1"/>
</dbReference>
<accession>A0A6J7PT97</accession>
<dbReference type="InterPro" id="IPR032466">
    <property type="entry name" value="Metal_Hydrolase"/>
</dbReference>
<dbReference type="GO" id="GO:0019748">
    <property type="term" value="P:secondary metabolic process"/>
    <property type="evidence" value="ECO:0007669"/>
    <property type="project" value="TreeGrafter"/>
</dbReference>